<gene>
    <name evidence="1" type="ORF">DFP97_102194</name>
</gene>
<dbReference type="EMBL" id="QPJD01000002">
    <property type="protein sequence ID" value="RCW51002.1"/>
    <property type="molecule type" value="Genomic_DNA"/>
</dbReference>
<sequence>MNIFPNAFVSYLVEFHASRDYFECHELLEEYWKEHPGDTLAETWVGLIQLAVGQYHDRRGNLRGAMKMYEQAEQRLRISPLEELGIDKGSLLKQLTERTGALRGNTGADYADFNIRIINDQLKMLCDHVCSERGLVWGMPSPLHDTSIIHRHAVRDRSDVIEARSAAFIAKKRERSGLS</sequence>
<accession>A0A368W6N6</accession>
<organism evidence="1 2">
    <name type="scientific">Paenibacillus prosopidis</name>
    <dbReference type="NCBI Taxonomy" id="630520"/>
    <lineage>
        <taxon>Bacteria</taxon>
        <taxon>Bacillati</taxon>
        <taxon>Bacillota</taxon>
        <taxon>Bacilli</taxon>
        <taxon>Bacillales</taxon>
        <taxon>Paenibacillaceae</taxon>
        <taxon>Paenibacillus</taxon>
    </lineage>
</organism>
<dbReference type="InterPro" id="IPR023203">
    <property type="entry name" value="TTHA0068_sf"/>
</dbReference>
<comment type="caution">
    <text evidence="1">The sequence shown here is derived from an EMBL/GenBank/DDBJ whole genome shotgun (WGS) entry which is preliminary data.</text>
</comment>
<reference evidence="1 2" key="1">
    <citation type="submission" date="2018-07" db="EMBL/GenBank/DDBJ databases">
        <title>Genomic Encyclopedia of Type Strains, Phase III (KMG-III): the genomes of soil and plant-associated and newly described type strains.</title>
        <authorList>
            <person name="Whitman W."/>
        </authorList>
    </citation>
    <scope>NUCLEOTIDE SEQUENCE [LARGE SCALE GENOMIC DNA]</scope>
    <source>
        <strain evidence="1 2">CECT 7506</strain>
    </source>
</reference>
<dbReference type="RefSeq" id="WP_245975875.1">
    <property type="nucleotide sequence ID" value="NZ_QPJD01000002.1"/>
</dbReference>
<keyword evidence="2" id="KW-1185">Reference proteome</keyword>
<dbReference type="Proteomes" id="UP000252415">
    <property type="component" value="Unassembled WGS sequence"/>
</dbReference>
<dbReference type="Pfam" id="PF03745">
    <property type="entry name" value="DUF309"/>
    <property type="match status" value="1"/>
</dbReference>
<evidence type="ECO:0008006" key="3">
    <source>
        <dbReference type="Google" id="ProtNLM"/>
    </source>
</evidence>
<proteinExistence type="predicted"/>
<dbReference type="Gene3D" id="1.10.3450.10">
    <property type="entry name" value="TTHA0068-like"/>
    <property type="match status" value="1"/>
</dbReference>
<name>A0A368W6N6_9BACL</name>
<dbReference type="InterPro" id="IPR005500">
    <property type="entry name" value="DUF309"/>
</dbReference>
<evidence type="ECO:0000313" key="2">
    <source>
        <dbReference type="Proteomes" id="UP000252415"/>
    </source>
</evidence>
<dbReference type="SUPFAM" id="SSF140663">
    <property type="entry name" value="TTHA0068-like"/>
    <property type="match status" value="1"/>
</dbReference>
<protein>
    <recommendedName>
        <fullName evidence="3">DUF309 domain-containing protein</fullName>
    </recommendedName>
</protein>
<dbReference type="PANTHER" id="PTHR34796:SF1">
    <property type="entry name" value="EXPRESSED PROTEIN"/>
    <property type="match status" value="1"/>
</dbReference>
<dbReference type="AlphaFoldDB" id="A0A368W6N6"/>
<evidence type="ECO:0000313" key="1">
    <source>
        <dbReference type="EMBL" id="RCW51002.1"/>
    </source>
</evidence>
<dbReference type="PANTHER" id="PTHR34796">
    <property type="entry name" value="EXPRESSED PROTEIN"/>
    <property type="match status" value="1"/>
</dbReference>